<organism evidence="1 2">
    <name type="scientific">Solanum tuberosum</name>
    <name type="common">Potato</name>
    <dbReference type="NCBI Taxonomy" id="4113"/>
    <lineage>
        <taxon>Eukaryota</taxon>
        <taxon>Viridiplantae</taxon>
        <taxon>Streptophyta</taxon>
        <taxon>Embryophyta</taxon>
        <taxon>Tracheophyta</taxon>
        <taxon>Spermatophyta</taxon>
        <taxon>Magnoliopsida</taxon>
        <taxon>eudicotyledons</taxon>
        <taxon>Gunneridae</taxon>
        <taxon>Pentapetalae</taxon>
        <taxon>asterids</taxon>
        <taxon>lamiids</taxon>
        <taxon>Solanales</taxon>
        <taxon>Solanaceae</taxon>
        <taxon>Solanoideae</taxon>
        <taxon>Solaneae</taxon>
        <taxon>Solanum</taxon>
    </lineage>
</organism>
<keyword evidence="2" id="KW-1185">Reference proteome</keyword>
<accession>A0ABQ7V0W8</accession>
<protein>
    <submittedName>
        <fullName evidence="1">Uncharacterized protein</fullName>
    </submittedName>
</protein>
<dbReference type="EMBL" id="JAIVGD010000015">
    <property type="protein sequence ID" value="KAH0757724.1"/>
    <property type="molecule type" value="Genomic_DNA"/>
</dbReference>
<evidence type="ECO:0000313" key="2">
    <source>
        <dbReference type="Proteomes" id="UP000826656"/>
    </source>
</evidence>
<sequence length="84" mass="9583">MCCKLTNLIVPHSISLLLQDYEDVFPKELPSGLPPLFGELSTKLISCRAHNCQTSRLIEVIRRTPKTYKGKFRNYSTRAMGEKV</sequence>
<name>A0ABQ7V0W8_SOLTU</name>
<gene>
    <name evidence="1" type="ORF">KY290_021217</name>
</gene>
<reference evidence="1 2" key="1">
    <citation type="journal article" date="2021" name="bioRxiv">
        <title>Chromosome-scale and haplotype-resolved genome assembly of a tetraploid potato cultivar.</title>
        <authorList>
            <person name="Sun H."/>
            <person name="Jiao W.-B."/>
            <person name="Krause K."/>
            <person name="Campoy J.A."/>
            <person name="Goel M."/>
            <person name="Folz-Donahue K."/>
            <person name="Kukat C."/>
            <person name="Huettel B."/>
            <person name="Schneeberger K."/>
        </authorList>
    </citation>
    <scope>NUCLEOTIDE SEQUENCE [LARGE SCALE GENOMIC DNA]</scope>
    <source>
        <strain evidence="1">SolTubOtavaFocal</strain>
        <tissue evidence="1">Leaves</tissue>
    </source>
</reference>
<comment type="caution">
    <text evidence="1">The sequence shown here is derived from an EMBL/GenBank/DDBJ whole genome shotgun (WGS) entry which is preliminary data.</text>
</comment>
<dbReference type="Proteomes" id="UP000826656">
    <property type="component" value="Unassembled WGS sequence"/>
</dbReference>
<proteinExistence type="predicted"/>
<evidence type="ECO:0000313" key="1">
    <source>
        <dbReference type="EMBL" id="KAH0757724.1"/>
    </source>
</evidence>